<accession>A0A0F9I1X3</accession>
<protein>
    <submittedName>
        <fullName evidence="1">Uncharacterized protein</fullName>
    </submittedName>
</protein>
<sequence>MTHRTQRILIIEHEPENVFPWVVRFLDGQTWRVATRASSFENAQALGFRMSRLEAAIISF</sequence>
<name>A0A0F9I1X3_9ZZZZ</name>
<reference evidence="1" key="1">
    <citation type="journal article" date="2015" name="Nature">
        <title>Complex archaea that bridge the gap between prokaryotes and eukaryotes.</title>
        <authorList>
            <person name="Spang A."/>
            <person name="Saw J.H."/>
            <person name="Jorgensen S.L."/>
            <person name="Zaremba-Niedzwiedzka K."/>
            <person name="Martijn J."/>
            <person name="Lind A.E."/>
            <person name="van Eijk R."/>
            <person name="Schleper C."/>
            <person name="Guy L."/>
            <person name="Ettema T.J."/>
        </authorList>
    </citation>
    <scope>NUCLEOTIDE SEQUENCE</scope>
</reference>
<comment type="caution">
    <text evidence="1">The sequence shown here is derived from an EMBL/GenBank/DDBJ whole genome shotgun (WGS) entry which is preliminary data.</text>
</comment>
<dbReference type="EMBL" id="LAZR01013512">
    <property type="protein sequence ID" value="KKM21621.1"/>
    <property type="molecule type" value="Genomic_DNA"/>
</dbReference>
<dbReference type="AlphaFoldDB" id="A0A0F9I1X3"/>
<gene>
    <name evidence="1" type="ORF">LCGC14_1633560</name>
</gene>
<proteinExistence type="predicted"/>
<organism evidence="1">
    <name type="scientific">marine sediment metagenome</name>
    <dbReference type="NCBI Taxonomy" id="412755"/>
    <lineage>
        <taxon>unclassified sequences</taxon>
        <taxon>metagenomes</taxon>
        <taxon>ecological metagenomes</taxon>
    </lineage>
</organism>
<evidence type="ECO:0000313" key="1">
    <source>
        <dbReference type="EMBL" id="KKM21621.1"/>
    </source>
</evidence>